<evidence type="ECO:0000313" key="2">
    <source>
        <dbReference type="Proteomes" id="UP000052268"/>
    </source>
</evidence>
<evidence type="ECO:0008006" key="3">
    <source>
        <dbReference type="Google" id="ProtNLM"/>
    </source>
</evidence>
<comment type="caution">
    <text evidence="1">The sequence shown here is derived from an EMBL/GenBank/DDBJ whole genome shotgun (WGS) entry which is preliminary data.</text>
</comment>
<protein>
    <recommendedName>
        <fullName evidence="3">Polymer-forming cytoskeletal protein</fullName>
    </recommendedName>
</protein>
<name>A0A0J7XFT2_9SPHN</name>
<sequence>MRAVHDSIEGPFAIGEDMALYGTITGNATLQGGVRFILHGTIMGDLTIEPKARAILHGTIAGRIYNKGGRVEIFGMAGAVENLSRHAETIIDPGAHVRGGRPRREGSARA</sequence>
<accession>A0A0J7XFT2</accession>
<reference evidence="1 2" key="1">
    <citation type="journal article" date="2015" name="G3 (Bethesda)">
        <title>Insights into Ongoing Evolution of the Hexachlorocyclohexane Catabolic Pathway from Comparative Genomics of Ten Sphingomonadaceae Strains.</title>
        <authorList>
            <person name="Pearce S.L."/>
            <person name="Oakeshott J.G."/>
            <person name="Pandey G."/>
        </authorList>
    </citation>
    <scope>NUCLEOTIDE SEQUENCE [LARGE SCALE GENOMIC DNA]</scope>
    <source>
        <strain evidence="1 2">LL02</strain>
    </source>
</reference>
<evidence type="ECO:0000313" key="1">
    <source>
        <dbReference type="EMBL" id="KMS50657.1"/>
    </source>
</evidence>
<keyword evidence="2" id="KW-1185">Reference proteome</keyword>
<dbReference type="Proteomes" id="UP000052268">
    <property type="component" value="Unassembled WGS sequence"/>
</dbReference>
<organism evidence="1 2">
    <name type="scientific">Novosphingobium barchaimii LL02</name>
    <dbReference type="NCBI Taxonomy" id="1114963"/>
    <lineage>
        <taxon>Bacteria</taxon>
        <taxon>Pseudomonadati</taxon>
        <taxon>Pseudomonadota</taxon>
        <taxon>Alphaproteobacteria</taxon>
        <taxon>Sphingomonadales</taxon>
        <taxon>Sphingomonadaceae</taxon>
        <taxon>Novosphingobium</taxon>
    </lineage>
</organism>
<dbReference type="EMBL" id="JACU01000015">
    <property type="protein sequence ID" value="KMS50657.1"/>
    <property type="molecule type" value="Genomic_DNA"/>
</dbReference>
<dbReference type="RefSeq" id="WP_030092869.1">
    <property type="nucleotide sequence ID" value="NZ_KQ130461.1"/>
</dbReference>
<gene>
    <name evidence="1" type="ORF">V474_06050</name>
</gene>
<dbReference type="AlphaFoldDB" id="A0A0J7XFT2"/>
<proteinExistence type="predicted"/>
<dbReference type="PATRIC" id="fig|1114963.3.peg.4856"/>
<dbReference type="OrthoDB" id="7510721at2"/>